<protein>
    <recommendedName>
        <fullName evidence="9">Apoptogenic protein 1, mitochondrial</fullName>
    </recommendedName>
</protein>
<dbReference type="Pfam" id="PF10231">
    <property type="entry name" value="COA8"/>
    <property type="match status" value="1"/>
</dbReference>
<dbReference type="InterPro" id="IPR018796">
    <property type="entry name" value="COA8"/>
</dbReference>
<dbReference type="PANTHER" id="PTHR31107:SF2">
    <property type="entry name" value="CYTOCHROME C OXIDASE ASSEMBLY FACTOR 8"/>
    <property type="match status" value="1"/>
</dbReference>
<reference evidence="8" key="1">
    <citation type="submission" date="2011-02" db="EMBL/GenBank/DDBJ databases">
        <title>The Genome Sequence of Capsaspora owczarzaki ATCC 30864.</title>
        <authorList>
            <person name="Russ C."/>
            <person name="Cuomo C."/>
            <person name="Burger G."/>
            <person name="Gray M.W."/>
            <person name="Holland P.W.H."/>
            <person name="King N."/>
            <person name="Lang F.B.F."/>
            <person name="Roger A.J."/>
            <person name="Ruiz-Trillo I."/>
            <person name="Young S.K."/>
            <person name="Zeng Q."/>
            <person name="Gargeya S."/>
            <person name="Alvarado L."/>
            <person name="Berlin A."/>
            <person name="Chapman S.B."/>
            <person name="Chen Z."/>
            <person name="Freedman E."/>
            <person name="Gellesch M."/>
            <person name="Goldberg J."/>
            <person name="Griggs A."/>
            <person name="Gujja S."/>
            <person name="Heilman E."/>
            <person name="Heiman D."/>
            <person name="Howarth C."/>
            <person name="Mehta T."/>
            <person name="Neiman D."/>
            <person name="Pearson M."/>
            <person name="Roberts A."/>
            <person name="Saif S."/>
            <person name="Shea T."/>
            <person name="Shenoy N."/>
            <person name="Sisk P."/>
            <person name="Stolte C."/>
            <person name="Sykes S."/>
            <person name="White J."/>
            <person name="Yandava C."/>
            <person name="Haas B."/>
            <person name="Nusbaum C."/>
            <person name="Birren B."/>
        </authorList>
    </citation>
    <scope>NUCLEOTIDE SEQUENCE</scope>
    <source>
        <strain evidence="8">ATCC 30864</strain>
    </source>
</reference>
<name>A0A0D2VTI8_CAPO3</name>
<dbReference type="PhylomeDB" id="A0A0D2VTI8"/>
<evidence type="ECO:0000256" key="2">
    <source>
        <dbReference type="ARBA" id="ARBA00005453"/>
    </source>
</evidence>
<keyword evidence="8" id="KW-1185">Reference proteome</keyword>
<evidence type="ECO:0000313" key="8">
    <source>
        <dbReference type="Proteomes" id="UP000008743"/>
    </source>
</evidence>
<accession>A0A0D2VTI8</accession>
<evidence type="ECO:0000256" key="6">
    <source>
        <dbReference type="ARBA" id="ARBA00023136"/>
    </source>
</evidence>
<sequence>MLRLSVHQRSLSSLCGLAHRAAAAAATTAPTATAAATPAPQTIEIVRMGPPDHVTNLRPFEIIPAANESVAEREYREMRIAAAQGHDRFWRSNNTRFVQEKAAFEAELARTQPGQPITAETLSVFYKRFLDHNLPLHKAYNAEWWRINISMLVPAARATIARVRRQVFG</sequence>
<dbReference type="PANTHER" id="PTHR31107">
    <property type="entry name" value="APOPTOGENIC PROTEIN 1, MITOCHONDRIAL"/>
    <property type="match status" value="1"/>
</dbReference>
<evidence type="ECO:0000256" key="5">
    <source>
        <dbReference type="ARBA" id="ARBA00023128"/>
    </source>
</evidence>
<keyword evidence="6" id="KW-0472">Membrane</keyword>
<dbReference type="AlphaFoldDB" id="A0A0D2VTI8"/>
<dbReference type="eggNOG" id="KOG4094">
    <property type="taxonomic scope" value="Eukaryota"/>
</dbReference>
<keyword evidence="3" id="KW-0999">Mitochondrion inner membrane</keyword>
<comment type="similarity">
    <text evidence="2">Belongs to the COA8 family.</text>
</comment>
<dbReference type="Proteomes" id="UP000008743">
    <property type="component" value="Unassembled WGS sequence"/>
</dbReference>
<gene>
    <name evidence="7" type="ORF">CAOG_005201</name>
</gene>
<dbReference type="EMBL" id="KE346367">
    <property type="protein sequence ID" value="KJE94572.1"/>
    <property type="molecule type" value="Genomic_DNA"/>
</dbReference>
<evidence type="ECO:0008006" key="9">
    <source>
        <dbReference type="Google" id="ProtNLM"/>
    </source>
</evidence>
<dbReference type="GO" id="GO:0005743">
    <property type="term" value="C:mitochondrial inner membrane"/>
    <property type="evidence" value="ECO:0007669"/>
    <property type="project" value="UniProtKB-SubCell"/>
</dbReference>
<evidence type="ECO:0000256" key="4">
    <source>
        <dbReference type="ARBA" id="ARBA00022946"/>
    </source>
</evidence>
<dbReference type="GO" id="GO:0097193">
    <property type="term" value="P:intrinsic apoptotic signaling pathway"/>
    <property type="evidence" value="ECO:0007669"/>
    <property type="project" value="InterPro"/>
</dbReference>
<evidence type="ECO:0000256" key="1">
    <source>
        <dbReference type="ARBA" id="ARBA00004443"/>
    </source>
</evidence>
<dbReference type="OrthoDB" id="6246201at2759"/>
<evidence type="ECO:0000313" key="7">
    <source>
        <dbReference type="EMBL" id="KJE94572.1"/>
    </source>
</evidence>
<dbReference type="InParanoid" id="A0A0D2VTI8"/>
<keyword evidence="4" id="KW-0809">Transit peptide</keyword>
<proteinExistence type="inferred from homology"/>
<keyword evidence="5" id="KW-0496">Mitochondrion</keyword>
<evidence type="ECO:0000256" key="3">
    <source>
        <dbReference type="ARBA" id="ARBA00022792"/>
    </source>
</evidence>
<comment type="subcellular location">
    <subcellularLocation>
        <location evidence="1">Mitochondrion inner membrane</location>
        <topology evidence="1">Peripheral membrane protein</topology>
        <orientation evidence="1">Matrix side</orientation>
    </subcellularLocation>
</comment>
<organism evidence="7 8">
    <name type="scientific">Capsaspora owczarzaki (strain ATCC 30864)</name>
    <dbReference type="NCBI Taxonomy" id="595528"/>
    <lineage>
        <taxon>Eukaryota</taxon>
        <taxon>Filasterea</taxon>
        <taxon>Capsaspora</taxon>
    </lineage>
</organism>
<dbReference type="RefSeq" id="XP_004346886.2">
    <property type="nucleotide sequence ID" value="XM_004346836.2"/>
</dbReference>